<dbReference type="SMART" id="SM00369">
    <property type="entry name" value="LRR_TYP"/>
    <property type="match status" value="5"/>
</dbReference>
<feature type="compositionally biased region" description="Low complexity" evidence="3">
    <location>
        <begin position="72"/>
        <end position="95"/>
    </location>
</feature>
<evidence type="ECO:0000256" key="2">
    <source>
        <dbReference type="ARBA" id="ARBA00022737"/>
    </source>
</evidence>
<keyword evidence="1" id="KW-0433">Leucine-rich repeat</keyword>
<comment type="caution">
    <text evidence="4">The sequence shown here is derived from an EMBL/GenBank/DDBJ whole genome shotgun (WGS) entry which is preliminary data.</text>
</comment>
<dbReference type="PANTHER" id="PTHR48051:SF1">
    <property type="entry name" value="RAS SUPPRESSOR PROTEIN 1"/>
    <property type="match status" value="1"/>
</dbReference>
<dbReference type="PANTHER" id="PTHR48051">
    <property type="match status" value="1"/>
</dbReference>
<dbReference type="InterPro" id="IPR050216">
    <property type="entry name" value="LRR_domain-containing"/>
</dbReference>
<keyword evidence="5" id="KW-1185">Reference proteome</keyword>
<dbReference type="EMBL" id="CAUYUJ010018222">
    <property type="protein sequence ID" value="CAK0881738.1"/>
    <property type="molecule type" value="Genomic_DNA"/>
</dbReference>
<dbReference type="InterPro" id="IPR001611">
    <property type="entry name" value="Leu-rich_rpt"/>
</dbReference>
<evidence type="ECO:0008006" key="6">
    <source>
        <dbReference type="Google" id="ProtNLM"/>
    </source>
</evidence>
<organism evidence="4 5">
    <name type="scientific">Prorocentrum cordatum</name>
    <dbReference type="NCBI Taxonomy" id="2364126"/>
    <lineage>
        <taxon>Eukaryota</taxon>
        <taxon>Sar</taxon>
        <taxon>Alveolata</taxon>
        <taxon>Dinophyceae</taxon>
        <taxon>Prorocentrales</taxon>
        <taxon>Prorocentraceae</taxon>
        <taxon>Prorocentrum</taxon>
    </lineage>
</organism>
<sequence length="404" mass="43397">MAGRGRLQRNERFFGQAAASASGDAGAEAKVRRAFQRCAESGVLNLSGQNLKGDLPASICGFQERNHGLRTGGSSIPSPRSTSPTTRSSVSRPRSAGLRSAPRSWPCRTPCRRLPAELFTELPLKQLNFRQNQLVALPPGEALACAEQLVELVLSENQLSCLPAELFDLPSLEVLEVSGNSVAGLSDHEWGCSRLRRLDLSQNALGPRLPSRGLHRCSVLRELSLAGNTLEELGETFVLPPQHAWRTSLVSLDLSANRLGPSLRISGLEALDCLQVSSNRISSLELGGRFPRLSALVAQSNQISEFPAALLPDTAPNLATLDLMNNDLNSLPPELGLNQALKRIQLAGNPIRRPSRRSCSGAAPRTSRGSSAAASRAASAGPRRPPPRRTARRCCCARRPRVAS</sequence>
<evidence type="ECO:0000313" key="4">
    <source>
        <dbReference type="EMBL" id="CAK0881738.1"/>
    </source>
</evidence>
<dbReference type="InterPro" id="IPR032675">
    <property type="entry name" value="LRR_dom_sf"/>
</dbReference>
<dbReference type="Pfam" id="PF13855">
    <property type="entry name" value="LRR_8"/>
    <property type="match status" value="1"/>
</dbReference>
<keyword evidence="2" id="KW-0677">Repeat</keyword>
<evidence type="ECO:0000256" key="1">
    <source>
        <dbReference type="ARBA" id="ARBA00022614"/>
    </source>
</evidence>
<accession>A0ABN9WAK9</accession>
<feature type="region of interest" description="Disordered" evidence="3">
    <location>
        <begin position="351"/>
        <end position="404"/>
    </location>
</feature>
<proteinExistence type="predicted"/>
<gene>
    <name evidence="4" type="ORF">PCOR1329_LOCUS64484</name>
</gene>
<dbReference type="PROSITE" id="PS51450">
    <property type="entry name" value="LRR"/>
    <property type="match status" value="1"/>
</dbReference>
<dbReference type="SUPFAM" id="SSF52058">
    <property type="entry name" value="L domain-like"/>
    <property type="match status" value="1"/>
</dbReference>
<reference evidence="4" key="1">
    <citation type="submission" date="2023-10" db="EMBL/GenBank/DDBJ databases">
        <authorList>
            <person name="Chen Y."/>
            <person name="Shah S."/>
            <person name="Dougan E. K."/>
            <person name="Thang M."/>
            <person name="Chan C."/>
        </authorList>
    </citation>
    <scope>NUCLEOTIDE SEQUENCE [LARGE SCALE GENOMIC DNA]</scope>
</reference>
<dbReference type="InterPro" id="IPR003591">
    <property type="entry name" value="Leu-rich_rpt_typical-subtyp"/>
</dbReference>
<dbReference type="Proteomes" id="UP001189429">
    <property type="component" value="Unassembled WGS sequence"/>
</dbReference>
<evidence type="ECO:0000313" key="5">
    <source>
        <dbReference type="Proteomes" id="UP001189429"/>
    </source>
</evidence>
<feature type="compositionally biased region" description="Low complexity" evidence="3">
    <location>
        <begin position="360"/>
        <end position="382"/>
    </location>
</feature>
<evidence type="ECO:0000256" key="3">
    <source>
        <dbReference type="SAM" id="MobiDB-lite"/>
    </source>
</evidence>
<feature type="compositionally biased region" description="Basic residues" evidence="3">
    <location>
        <begin position="385"/>
        <end position="404"/>
    </location>
</feature>
<dbReference type="Gene3D" id="3.80.10.10">
    <property type="entry name" value="Ribonuclease Inhibitor"/>
    <property type="match status" value="2"/>
</dbReference>
<name>A0ABN9WAK9_9DINO</name>
<protein>
    <recommendedName>
        <fullName evidence="6">Leucine-rich repeat-containing protein 40</fullName>
    </recommendedName>
</protein>
<feature type="region of interest" description="Disordered" evidence="3">
    <location>
        <begin position="69"/>
        <end position="104"/>
    </location>
</feature>